<feature type="region of interest" description="Disordered" evidence="1">
    <location>
        <begin position="287"/>
        <end position="306"/>
    </location>
</feature>
<feature type="signal peptide" evidence="2">
    <location>
        <begin position="1"/>
        <end position="30"/>
    </location>
</feature>
<dbReference type="EMBL" id="CAICTM010000318">
    <property type="protein sequence ID" value="CAB9507765.1"/>
    <property type="molecule type" value="Genomic_DNA"/>
</dbReference>
<evidence type="ECO:0000256" key="2">
    <source>
        <dbReference type="SAM" id="SignalP"/>
    </source>
</evidence>
<gene>
    <name evidence="3" type="ORF">SEMRO_319_G116350.1</name>
</gene>
<name>A0A9N8DSX8_9STRA</name>
<feature type="chain" id="PRO_5040157389" evidence="2">
    <location>
        <begin position="31"/>
        <end position="306"/>
    </location>
</feature>
<keyword evidence="2" id="KW-0732">Signal</keyword>
<keyword evidence="4" id="KW-1185">Reference proteome</keyword>
<dbReference type="AlphaFoldDB" id="A0A9N8DSX8"/>
<proteinExistence type="predicted"/>
<sequence length="306" mass="34072">MRIYQSTRRIQSARWLLVALLVLALPLSNGWLLPVPRPSKGIALWCTTPLISSNLGPDENVWKQEGERIITEAAVGAGASPEMLTIEWKSGRVVVTVDALAYISGEADSTLMEDDDIIDDDDMILDEEGDDMIFEEGEDELIDDNQLLDEEEDFLFEDGDLDLEEMGFVEEEGSSSEGVDVVSIARAINAAFEEEGEGSLGFNVAVHHSIEVTTPGATDELSGIMFESYKGFDVILEFHDSKTGKTKKLEGKLIERDDEVTRINERGRMRKFKNELVESVRLPKAKFEKGVGGSNKKKKAKKKKRK</sequence>
<reference evidence="3" key="1">
    <citation type="submission" date="2020-06" db="EMBL/GenBank/DDBJ databases">
        <authorList>
            <consortium name="Plant Systems Biology data submission"/>
        </authorList>
    </citation>
    <scope>NUCLEOTIDE SEQUENCE</scope>
    <source>
        <strain evidence="3">D6</strain>
    </source>
</reference>
<protein>
    <submittedName>
        <fullName evidence="3">Uncharacterized protein</fullName>
    </submittedName>
</protein>
<evidence type="ECO:0000313" key="3">
    <source>
        <dbReference type="EMBL" id="CAB9507765.1"/>
    </source>
</evidence>
<evidence type="ECO:0000256" key="1">
    <source>
        <dbReference type="SAM" id="MobiDB-lite"/>
    </source>
</evidence>
<accession>A0A9N8DSX8</accession>
<dbReference type="Proteomes" id="UP001153069">
    <property type="component" value="Unassembled WGS sequence"/>
</dbReference>
<comment type="caution">
    <text evidence="3">The sequence shown here is derived from an EMBL/GenBank/DDBJ whole genome shotgun (WGS) entry which is preliminary data.</text>
</comment>
<feature type="compositionally biased region" description="Basic residues" evidence="1">
    <location>
        <begin position="295"/>
        <end position="306"/>
    </location>
</feature>
<evidence type="ECO:0000313" key="4">
    <source>
        <dbReference type="Proteomes" id="UP001153069"/>
    </source>
</evidence>
<dbReference type="OrthoDB" id="49329at2759"/>
<organism evidence="3 4">
    <name type="scientific">Seminavis robusta</name>
    <dbReference type="NCBI Taxonomy" id="568900"/>
    <lineage>
        <taxon>Eukaryota</taxon>
        <taxon>Sar</taxon>
        <taxon>Stramenopiles</taxon>
        <taxon>Ochrophyta</taxon>
        <taxon>Bacillariophyta</taxon>
        <taxon>Bacillariophyceae</taxon>
        <taxon>Bacillariophycidae</taxon>
        <taxon>Naviculales</taxon>
        <taxon>Naviculaceae</taxon>
        <taxon>Seminavis</taxon>
    </lineage>
</organism>